<reference evidence="1 2" key="1">
    <citation type="submission" date="2015-01" db="EMBL/GenBank/DDBJ databases">
        <title>Genome Assembly of Bacillus badius MTCC 1458.</title>
        <authorList>
            <person name="Verma A."/>
            <person name="Khatri I."/>
            <person name="Mual P."/>
            <person name="Subramanian S."/>
            <person name="Krishnamurthi S."/>
        </authorList>
    </citation>
    <scope>NUCLEOTIDE SEQUENCE [LARGE SCALE GENOMIC DNA]</scope>
    <source>
        <strain evidence="1 2">MTCC 1458</strain>
    </source>
</reference>
<dbReference type="EMBL" id="JXLP01000014">
    <property type="protein sequence ID" value="KIL77495.1"/>
    <property type="molecule type" value="Genomic_DNA"/>
</dbReference>
<evidence type="ECO:0000313" key="1">
    <source>
        <dbReference type="EMBL" id="KIL77495.1"/>
    </source>
</evidence>
<proteinExistence type="predicted"/>
<gene>
    <name evidence="1" type="ORF">SD77_1481</name>
</gene>
<protein>
    <submittedName>
        <fullName evidence="1">Uncharacterized protein</fullName>
    </submittedName>
</protein>
<name>A0ABR5ARX7_BACBA</name>
<organism evidence="1 2">
    <name type="scientific">Bacillus badius</name>
    <dbReference type="NCBI Taxonomy" id="1455"/>
    <lineage>
        <taxon>Bacteria</taxon>
        <taxon>Bacillati</taxon>
        <taxon>Bacillota</taxon>
        <taxon>Bacilli</taxon>
        <taxon>Bacillales</taxon>
        <taxon>Bacillaceae</taxon>
        <taxon>Pseudobacillus</taxon>
    </lineage>
</organism>
<dbReference type="Proteomes" id="UP000031982">
    <property type="component" value="Unassembled WGS sequence"/>
</dbReference>
<comment type="caution">
    <text evidence="1">The sequence shown here is derived from an EMBL/GenBank/DDBJ whole genome shotgun (WGS) entry which is preliminary data.</text>
</comment>
<evidence type="ECO:0000313" key="2">
    <source>
        <dbReference type="Proteomes" id="UP000031982"/>
    </source>
</evidence>
<keyword evidence="2" id="KW-1185">Reference proteome</keyword>
<accession>A0ABR5ARX7</accession>
<sequence>MTKNNEIITSFPVRMAIVLFTLPSNEIKIIYLSSFIIG</sequence>